<sequence>MSYSEDLADGLQKLRGSQKFCDVVLIAEDTEFYCHKVVLSALSEFFETMFDSPFKEEDESEVNGECRKRMALDPVQCATLLDFMYTGKSEWADVDDAIDMLHLSQQYQIRSLREQSLQYLYQHISSEYCVRMWEVAKLLELKELEEKTSTIISKEFALVSSTDLFYHISRPDFVIELLKKTDLNAHKETIAKAGLRWIEEDFEGRKDYCYDILEALQTRRSLLINLASEANFPNLHNSPEFKDALQRYRERGDVTSPGLDLEECVVVMGGNDGGSNQSLICFGFRHKKWFTLPPIPHDPKVNFSICTSRCKLYVSGGFGNGQGFYEYDGERNAWRALPNLLSPRQNHCMACSSGKVVLLGGTDPGNTSNFVNEIDVYDTARNVWCESRTTLQQAVRSSAYCVLESKVFLFGGLRAGGKKVEKLQYFDIEKGYSVQDQWCTIPEAIQSQARAVAVDRTIIVISQKGELFQLKNDRGFYFFDKKEGMRYFPRKGFGVCPFDGKILIVGGEVNYAKTKDMLQHKLDDGFTFEMEEKMPFSSSNFFVGHMYVKRAHLSYECKDQVQIV</sequence>
<keyword evidence="1" id="KW-0880">Kelch repeat</keyword>
<proteinExistence type="predicted"/>
<dbReference type="PROSITE" id="PS50097">
    <property type="entry name" value="BTB"/>
    <property type="match status" value="1"/>
</dbReference>
<feature type="domain" description="BTB" evidence="3">
    <location>
        <begin position="21"/>
        <end position="93"/>
    </location>
</feature>
<dbReference type="SMART" id="SM00612">
    <property type="entry name" value="Kelch"/>
    <property type="match status" value="3"/>
</dbReference>
<name>A0A8W8LRA7_MAGGI</name>
<dbReference type="SMART" id="SM00225">
    <property type="entry name" value="BTB"/>
    <property type="match status" value="1"/>
</dbReference>
<organism evidence="4 5">
    <name type="scientific">Magallana gigas</name>
    <name type="common">Pacific oyster</name>
    <name type="synonym">Crassostrea gigas</name>
    <dbReference type="NCBI Taxonomy" id="29159"/>
    <lineage>
        <taxon>Eukaryota</taxon>
        <taxon>Metazoa</taxon>
        <taxon>Spiralia</taxon>
        <taxon>Lophotrochozoa</taxon>
        <taxon>Mollusca</taxon>
        <taxon>Bivalvia</taxon>
        <taxon>Autobranchia</taxon>
        <taxon>Pteriomorphia</taxon>
        <taxon>Ostreida</taxon>
        <taxon>Ostreoidea</taxon>
        <taxon>Ostreidae</taxon>
        <taxon>Magallana</taxon>
    </lineage>
</organism>
<dbReference type="SUPFAM" id="SSF54695">
    <property type="entry name" value="POZ domain"/>
    <property type="match status" value="1"/>
</dbReference>
<dbReference type="Pfam" id="PF24681">
    <property type="entry name" value="Kelch_KLHDC2_KLHL20_DRC7"/>
    <property type="match status" value="1"/>
</dbReference>
<dbReference type="InterPro" id="IPR006652">
    <property type="entry name" value="Kelch_1"/>
</dbReference>
<dbReference type="InterPro" id="IPR015915">
    <property type="entry name" value="Kelch-typ_b-propeller"/>
</dbReference>
<protein>
    <recommendedName>
        <fullName evidence="3">BTB domain-containing protein</fullName>
    </recommendedName>
</protein>
<dbReference type="SUPFAM" id="SSF117281">
    <property type="entry name" value="Kelch motif"/>
    <property type="match status" value="1"/>
</dbReference>
<dbReference type="OrthoDB" id="7872163at2759"/>
<dbReference type="Proteomes" id="UP000005408">
    <property type="component" value="Unassembled WGS sequence"/>
</dbReference>
<evidence type="ECO:0000259" key="3">
    <source>
        <dbReference type="PROSITE" id="PS50097"/>
    </source>
</evidence>
<dbReference type="PANTHER" id="PTHR45632:SF3">
    <property type="entry name" value="KELCH-LIKE PROTEIN 32"/>
    <property type="match status" value="1"/>
</dbReference>
<reference evidence="4" key="1">
    <citation type="submission" date="2022-08" db="UniProtKB">
        <authorList>
            <consortium name="EnsemblMetazoa"/>
        </authorList>
    </citation>
    <scope>IDENTIFICATION</scope>
    <source>
        <strain evidence="4">05x7-T-G4-1.051#20</strain>
    </source>
</reference>
<evidence type="ECO:0000256" key="2">
    <source>
        <dbReference type="ARBA" id="ARBA00022737"/>
    </source>
</evidence>
<dbReference type="EnsemblMetazoa" id="G29293.2">
    <property type="protein sequence ID" value="G29293.2:cds"/>
    <property type="gene ID" value="G29293"/>
</dbReference>
<dbReference type="OMA" id="QHISSEY"/>
<evidence type="ECO:0000313" key="4">
    <source>
        <dbReference type="EnsemblMetazoa" id="G29293.3:cds"/>
    </source>
</evidence>
<accession>A0A8W8LRA7</accession>
<dbReference type="AlphaFoldDB" id="A0A8W8LRA7"/>
<dbReference type="EnsemblMetazoa" id="G29293.3">
    <property type="protein sequence ID" value="G29293.3:cds"/>
    <property type="gene ID" value="G29293"/>
</dbReference>
<keyword evidence="5" id="KW-1185">Reference proteome</keyword>
<dbReference type="Gene3D" id="3.30.710.10">
    <property type="entry name" value="Potassium Channel Kv1.1, Chain A"/>
    <property type="match status" value="1"/>
</dbReference>
<dbReference type="InterPro" id="IPR000210">
    <property type="entry name" value="BTB/POZ_dom"/>
</dbReference>
<dbReference type="Pfam" id="PF00651">
    <property type="entry name" value="BTB"/>
    <property type="match status" value="1"/>
</dbReference>
<evidence type="ECO:0000313" key="5">
    <source>
        <dbReference type="Proteomes" id="UP000005408"/>
    </source>
</evidence>
<evidence type="ECO:0000256" key="1">
    <source>
        <dbReference type="ARBA" id="ARBA00022441"/>
    </source>
</evidence>
<dbReference type="InterPro" id="IPR011705">
    <property type="entry name" value="BACK"/>
</dbReference>
<dbReference type="EnsemblMetazoa" id="G29293.4">
    <property type="protein sequence ID" value="G29293.4:cds"/>
    <property type="gene ID" value="G29293"/>
</dbReference>
<dbReference type="InterPro" id="IPR011333">
    <property type="entry name" value="SKP1/BTB/POZ_sf"/>
</dbReference>
<dbReference type="Pfam" id="PF07707">
    <property type="entry name" value="BACK"/>
    <property type="match status" value="1"/>
</dbReference>
<dbReference type="Gene3D" id="2.120.10.80">
    <property type="entry name" value="Kelch-type beta propeller"/>
    <property type="match status" value="1"/>
</dbReference>
<dbReference type="Gene3D" id="1.25.40.420">
    <property type="match status" value="1"/>
</dbReference>
<dbReference type="PANTHER" id="PTHR45632">
    <property type="entry name" value="LD33804P"/>
    <property type="match status" value="1"/>
</dbReference>
<dbReference type="CDD" id="cd18186">
    <property type="entry name" value="BTB_POZ_ZBTB_KLHL-like"/>
    <property type="match status" value="1"/>
</dbReference>
<dbReference type="SMART" id="SM00875">
    <property type="entry name" value="BACK"/>
    <property type="match status" value="1"/>
</dbReference>
<keyword evidence="2" id="KW-0677">Repeat</keyword>